<evidence type="ECO:0000256" key="7">
    <source>
        <dbReference type="SAM" id="MobiDB-lite"/>
    </source>
</evidence>
<dbReference type="PROSITE" id="PS50048">
    <property type="entry name" value="ZN2_CY6_FUNGAL_2"/>
    <property type="match status" value="1"/>
</dbReference>
<keyword evidence="8" id="KW-1133">Transmembrane helix</keyword>
<dbReference type="InterPro" id="IPR001138">
    <property type="entry name" value="Zn2Cys6_DnaBD"/>
</dbReference>
<evidence type="ECO:0000259" key="9">
    <source>
        <dbReference type="PROSITE" id="PS50048"/>
    </source>
</evidence>
<feature type="domain" description="Zn(2)-C6 fungal-type" evidence="9">
    <location>
        <begin position="52"/>
        <end position="81"/>
    </location>
</feature>
<evidence type="ECO:0000256" key="8">
    <source>
        <dbReference type="SAM" id="Phobius"/>
    </source>
</evidence>
<dbReference type="SMART" id="SM00906">
    <property type="entry name" value="Fungal_trans"/>
    <property type="match status" value="1"/>
</dbReference>
<keyword evidence="6" id="KW-0539">Nucleus</keyword>
<sequence length="721" mass="81533">MTSSPLLDQVNSTTPASDSQIATSATPKRPFTAVSSSAEAENRRKDPKVTRACDNCKTKKIRCNGTLPCSNCTKRRIACTYDAKYGRGRHPPTPPPSDRRIIREPSVAVQNQHSRVLNEANIDGHHSVEIPSRASPDVELEGQYVDPTSGVNFLHRAWEKIFTKKGGIASYGSNEIYRNQLLTSAGDRPFYFDNNALLSDFIPDATVARSLLAFYFDTCVVTYRMFHRQTTEKWMEVFLKDREQQHPIAHSLGHAKCAILLTILAVATLRSEKTSGVTSAENEDIALRRSDQLFCTAMNLTDTEMGFPRLESAQARLIQLLYLLQTSRMNKGWYTSGITFHIALSLGMHRRRDNTLNVPFRGRRPDYITSECCKRTFWVAYTIDKYLSVVFGRPRFYQDEDIDQDFPDSVNDEYMTPQGPSVSEDPGDCLVDSLIFHAKIARIIGKTSRDVYSVSNMSNHDRAMATQQFTRELHTWRVSLPPHLGTVKPSTLMPCFRRQAIALQLAYSHAIIHANRPSLLGDENADSVAECIAAAKASLELVDKMASDSTLFYSFWWTPYVTFCALVVVYVWQIQQSRRHARGNEVDDSSSVKLFDLAERCQSHLMRVTTGPSPSRRYNIILEELRLEAQNRQVVGENPIDPCQWAVRPIENSTDPDVRCFNNLDMAGSLGQEYSLSQDENLMPNMLDTWQITDWLTLDSSAFFLLPDTNSVSPPWLPTMM</sequence>
<evidence type="ECO:0000256" key="3">
    <source>
        <dbReference type="ARBA" id="ARBA00023015"/>
    </source>
</evidence>
<dbReference type="PANTHER" id="PTHR47540:SF2">
    <property type="entry name" value="ZN(II)2CYS6 TRANSCRIPTION FACTOR (EUROFUNG)"/>
    <property type="match status" value="1"/>
</dbReference>
<dbReference type="VEuPathDB" id="FungiDB:ASPWEDRAFT_166355"/>
<dbReference type="PROSITE" id="PS00463">
    <property type="entry name" value="ZN2_CY6_FUNGAL_1"/>
    <property type="match status" value="1"/>
</dbReference>
<dbReference type="GeneID" id="63745826"/>
<dbReference type="SMART" id="SM00066">
    <property type="entry name" value="GAL4"/>
    <property type="match status" value="1"/>
</dbReference>
<keyword evidence="3" id="KW-0805">Transcription regulation</keyword>
<dbReference type="GO" id="GO:0045944">
    <property type="term" value="P:positive regulation of transcription by RNA polymerase II"/>
    <property type="evidence" value="ECO:0007669"/>
    <property type="project" value="TreeGrafter"/>
</dbReference>
<dbReference type="Pfam" id="PF04082">
    <property type="entry name" value="Fungal_trans"/>
    <property type="match status" value="1"/>
</dbReference>
<keyword evidence="4" id="KW-0238">DNA-binding</keyword>
<comment type="subcellular location">
    <subcellularLocation>
        <location evidence="1">Nucleus</location>
    </subcellularLocation>
</comment>
<evidence type="ECO:0000256" key="5">
    <source>
        <dbReference type="ARBA" id="ARBA00023163"/>
    </source>
</evidence>
<dbReference type="InterPro" id="IPR007219">
    <property type="entry name" value="XnlR_reg_dom"/>
</dbReference>
<dbReference type="GO" id="GO:0008270">
    <property type="term" value="F:zinc ion binding"/>
    <property type="evidence" value="ECO:0007669"/>
    <property type="project" value="InterPro"/>
</dbReference>
<organism evidence="10 11">
    <name type="scientific">Aspergillus wentii DTO 134E9</name>
    <dbReference type="NCBI Taxonomy" id="1073089"/>
    <lineage>
        <taxon>Eukaryota</taxon>
        <taxon>Fungi</taxon>
        <taxon>Dikarya</taxon>
        <taxon>Ascomycota</taxon>
        <taxon>Pezizomycotina</taxon>
        <taxon>Eurotiomycetes</taxon>
        <taxon>Eurotiomycetidae</taxon>
        <taxon>Eurotiales</taxon>
        <taxon>Aspergillaceae</taxon>
        <taxon>Aspergillus</taxon>
        <taxon>Aspergillus subgen. Cremei</taxon>
    </lineage>
</organism>
<dbReference type="Pfam" id="PF00172">
    <property type="entry name" value="Zn_clus"/>
    <property type="match status" value="1"/>
</dbReference>
<name>A0A1L9RZE3_ASPWE</name>
<accession>A0A1L9RZE3</accession>
<reference evidence="11" key="1">
    <citation type="journal article" date="2017" name="Genome Biol.">
        <title>Comparative genomics reveals high biological diversity and specific adaptations in the industrially and medically important fungal genus Aspergillus.</title>
        <authorList>
            <person name="de Vries R.P."/>
            <person name="Riley R."/>
            <person name="Wiebenga A."/>
            <person name="Aguilar-Osorio G."/>
            <person name="Amillis S."/>
            <person name="Uchima C.A."/>
            <person name="Anderluh G."/>
            <person name="Asadollahi M."/>
            <person name="Askin M."/>
            <person name="Barry K."/>
            <person name="Battaglia E."/>
            <person name="Bayram O."/>
            <person name="Benocci T."/>
            <person name="Braus-Stromeyer S.A."/>
            <person name="Caldana C."/>
            <person name="Canovas D."/>
            <person name="Cerqueira G.C."/>
            <person name="Chen F."/>
            <person name="Chen W."/>
            <person name="Choi C."/>
            <person name="Clum A."/>
            <person name="Dos Santos R.A."/>
            <person name="Damasio A.R."/>
            <person name="Diallinas G."/>
            <person name="Emri T."/>
            <person name="Fekete E."/>
            <person name="Flipphi M."/>
            <person name="Freyberg S."/>
            <person name="Gallo A."/>
            <person name="Gournas C."/>
            <person name="Habgood R."/>
            <person name="Hainaut M."/>
            <person name="Harispe M.L."/>
            <person name="Henrissat B."/>
            <person name="Hilden K.S."/>
            <person name="Hope R."/>
            <person name="Hossain A."/>
            <person name="Karabika E."/>
            <person name="Karaffa L."/>
            <person name="Karanyi Z."/>
            <person name="Krasevec N."/>
            <person name="Kuo A."/>
            <person name="Kusch H."/>
            <person name="LaButti K."/>
            <person name="Lagendijk E.L."/>
            <person name="Lapidus A."/>
            <person name="Levasseur A."/>
            <person name="Lindquist E."/>
            <person name="Lipzen A."/>
            <person name="Logrieco A.F."/>
            <person name="MacCabe A."/>
            <person name="Maekelae M.R."/>
            <person name="Malavazi I."/>
            <person name="Melin P."/>
            <person name="Meyer V."/>
            <person name="Mielnichuk N."/>
            <person name="Miskei M."/>
            <person name="Molnar A.P."/>
            <person name="Mule G."/>
            <person name="Ngan C.Y."/>
            <person name="Orejas M."/>
            <person name="Orosz E."/>
            <person name="Ouedraogo J.P."/>
            <person name="Overkamp K.M."/>
            <person name="Park H.-S."/>
            <person name="Perrone G."/>
            <person name="Piumi F."/>
            <person name="Punt P.J."/>
            <person name="Ram A.F."/>
            <person name="Ramon A."/>
            <person name="Rauscher S."/>
            <person name="Record E."/>
            <person name="Riano-Pachon D.M."/>
            <person name="Robert V."/>
            <person name="Roehrig J."/>
            <person name="Ruller R."/>
            <person name="Salamov A."/>
            <person name="Salih N.S."/>
            <person name="Samson R.A."/>
            <person name="Sandor E."/>
            <person name="Sanguinetti M."/>
            <person name="Schuetze T."/>
            <person name="Sepcic K."/>
            <person name="Shelest E."/>
            <person name="Sherlock G."/>
            <person name="Sophianopoulou V."/>
            <person name="Squina F.M."/>
            <person name="Sun H."/>
            <person name="Susca A."/>
            <person name="Todd R.B."/>
            <person name="Tsang A."/>
            <person name="Unkles S.E."/>
            <person name="van de Wiele N."/>
            <person name="van Rossen-Uffink D."/>
            <person name="Oliveira J.V."/>
            <person name="Vesth T.C."/>
            <person name="Visser J."/>
            <person name="Yu J.-H."/>
            <person name="Zhou M."/>
            <person name="Andersen M.R."/>
            <person name="Archer D.B."/>
            <person name="Baker S.E."/>
            <person name="Benoit I."/>
            <person name="Brakhage A.A."/>
            <person name="Braus G.H."/>
            <person name="Fischer R."/>
            <person name="Frisvad J.C."/>
            <person name="Goldman G.H."/>
            <person name="Houbraken J."/>
            <person name="Oakley B."/>
            <person name="Pocsi I."/>
            <person name="Scazzocchio C."/>
            <person name="Seiboth B."/>
            <person name="vanKuyk P.A."/>
            <person name="Wortman J."/>
            <person name="Dyer P.S."/>
            <person name="Grigoriev I.V."/>
        </authorList>
    </citation>
    <scope>NUCLEOTIDE SEQUENCE [LARGE SCALE GENOMIC DNA]</scope>
    <source>
        <strain evidence="11">DTO 134E9</strain>
    </source>
</reference>
<keyword evidence="8" id="KW-0472">Membrane</keyword>
<evidence type="ECO:0000256" key="2">
    <source>
        <dbReference type="ARBA" id="ARBA00022723"/>
    </source>
</evidence>
<dbReference type="GO" id="GO:0005634">
    <property type="term" value="C:nucleus"/>
    <property type="evidence" value="ECO:0007669"/>
    <property type="project" value="UniProtKB-SubCell"/>
</dbReference>
<dbReference type="GO" id="GO:0006351">
    <property type="term" value="P:DNA-templated transcription"/>
    <property type="evidence" value="ECO:0007669"/>
    <property type="project" value="InterPro"/>
</dbReference>
<keyword evidence="2" id="KW-0479">Metal-binding</keyword>
<dbReference type="EMBL" id="KV878209">
    <property type="protein sequence ID" value="OJJ40273.1"/>
    <property type="molecule type" value="Genomic_DNA"/>
</dbReference>
<dbReference type="CDD" id="cd12148">
    <property type="entry name" value="fungal_TF_MHR"/>
    <property type="match status" value="1"/>
</dbReference>
<dbReference type="InterPro" id="IPR051711">
    <property type="entry name" value="Stress_Response_Reg"/>
</dbReference>
<dbReference type="PANTHER" id="PTHR47540">
    <property type="entry name" value="THIAMINE REPRESSIBLE GENES REGULATORY PROTEIN THI5"/>
    <property type="match status" value="1"/>
</dbReference>
<proteinExistence type="predicted"/>
<evidence type="ECO:0000313" key="11">
    <source>
        <dbReference type="Proteomes" id="UP000184383"/>
    </source>
</evidence>
<keyword evidence="11" id="KW-1185">Reference proteome</keyword>
<dbReference type="Gene3D" id="4.10.240.10">
    <property type="entry name" value="Zn(2)-C6 fungal-type DNA-binding domain"/>
    <property type="match status" value="1"/>
</dbReference>
<gene>
    <name evidence="10" type="ORF">ASPWEDRAFT_166355</name>
</gene>
<dbReference type="AlphaFoldDB" id="A0A1L9RZE3"/>
<feature type="region of interest" description="Disordered" evidence="7">
    <location>
        <begin position="1"/>
        <end position="48"/>
    </location>
</feature>
<evidence type="ECO:0000256" key="4">
    <source>
        <dbReference type="ARBA" id="ARBA00023125"/>
    </source>
</evidence>
<evidence type="ECO:0000313" key="10">
    <source>
        <dbReference type="EMBL" id="OJJ40273.1"/>
    </source>
</evidence>
<keyword evidence="5" id="KW-0804">Transcription</keyword>
<dbReference type="GO" id="GO:0000981">
    <property type="term" value="F:DNA-binding transcription factor activity, RNA polymerase II-specific"/>
    <property type="evidence" value="ECO:0007669"/>
    <property type="project" value="InterPro"/>
</dbReference>
<dbReference type="InterPro" id="IPR036864">
    <property type="entry name" value="Zn2-C6_fun-type_DNA-bd_sf"/>
</dbReference>
<dbReference type="Proteomes" id="UP000184383">
    <property type="component" value="Unassembled WGS sequence"/>
</dbReference>
<dbReference type="OrthoDB" id="2579025at2759"/>
<feature type="compositionally biased region" description="Polar residues" evidence="7">
    <location>
        <begin position="1"/>
        <end position="26"/>
    </location>
</feature>
<feature type="transmembrane region" description="Helical" evidence="8">
    <location>
        <begin position="551"/>
        <end position="572"/>
    </location>
</feature>
<dbReference type="CDD" id="cd00067">
    <property type="entry name" value="GAL4"/>
    <property type="match status" value="1"/>
</dbReference>
<evidence type="ECO:0000256" key="1">
    <source>
        <dbReference type="ARBA" id="ARBA00004123"/>
    </source>
</evidence>
<dbReference type="SUPFAM" id="SSF57701">
    <property type="entry name" value="Zn2/Cys6 DNA-binding domain"/>
    <property type="match status" value="1"/>
</dbReference>
<protein>
    <recommendedName>
        <fullName evidence="9">Zn(2)-C6 fungal-type domain-containing protein</fullName>
    </recommendedName>
</protein>
<dbReference type="GO" id="GO:0043565">
    <property type="term" value="F:sequence-specific DNA binding"/>
    <property type="evidence" value="ECO:0007669"/>
    <property type="project" value="TreeGrafter"/>
</dbReference>
<keyword evidence="8" id="KW-0812">Transmembrane</keyword>
<dbReference type="RefSeq" id="XP_040693949.1">
    <property type="nucleotide sequence ID" value="XM_040829978.1"/>
</dbReference>
<evidence type="ECO:0000256" key="6">
    <source>
        <dbReference type="ARBA" id="ARBA00023242"/>
    </source>
</evidence>